<dbReference type="RefSeq" id="XP_014170851.1">
    <property type="nucleotide sequence ID" value="XM_014315376.1"/>
</dbReference>
<evidence type="ECO:0000256" key="1">
    <source>
        <dbReference type="ARBA" id="ARBA00023242"/>
    </source>
</evidence>
<gene>
    <name evidence="4" type="ORF">CMQ_6311</name>
</gene>
<proteinExistence type="predicted"/>
<dbReference type="Proteomes" id="UP000007796">
    <property type="component" value="Unassembled WGS sequence"/>
</dbReference>
<dbReference type="InParanoid" id="F0XLM4"/>
<dbReference type="CDD" id="cd00067">
    <property type="entry name" value="GAL4"/>
    <property type="match status" value="1"/>
</dbReference>
<dbReference type="HOGENOM" id="CLU_011074_0_0_1"/>
<dbReference type="InterPro" id="IPR001138">
    <property type="entry name" value="Zn2Cys6_DnaBD"/>
</dbReference>
<feature type="region of interest" description="Disordered" evidence="2">
    <location>
        <begin position="549"/>
        <end position="574"/>
    </location>
</feature>
<feature type="domain" description="Zn(2)-C6 fungal-type" evidence="3">
    <location>
        <begin position="874"/>
        <end position="906"/>
    </location>
</feature>
<feature type="compositionally biased region" description="Low complexity" evidence="2">
    <location>
        <begin position="802"/>
        <end position="814"/>
    </location>
</feature>
<organism evidence="5">
    <name type="scientific">Grosmannia clavigera (strain kw1407 / UAMH 11150)</name>
    <name type="common">Blue stain fungus</name>
    <name type="synonym">Graphiocladiella clavigera</name>
    <dbReference type="NCBI Taxonomy" id="655863"/>
    <lineage>
        <taxon>Eukaryota</taxon>
        <taxon>Fungi</taxon>
        <taxon>Dikarya</taxon>
        <taxon>Ascomycota</taxon>
        <taxon>Pezizomycotina</taxon>
        <taxon>Sordariomycetes</taxon>
        <taxon>Sordariomycetidae</taxon>
        <taxon>Ophiostomatales</taxon>
        <taxon>Ophiostomataceae</taxon>
        <taxon>Leptographium</taxon>
    </lineage>
</organism>
<dbReference type="AlphaFoldDB" id="F0XLM4"/>
<evidence type="ECO:0000313" key="5">
    <source>
        <dbReference type="Proteomes" id="UP000007796"/>
    </source>
</evidence>
<feature type="compositionally biased region" description="Polar residues" evidence="2">
    <location>
        <begin position="666"/>
        <end position="678"/>
    </location>
</feature>
<evidence type="ECO:0000256" key="2">
    <source>
        <dbReference type="SAM" id="MobiDB-lite"/>
    </source>
</evidence>
<feature type="region of interest" description="Disordered" evidence="2">
    <location>
        <begin position="592"/>
        <end position="620"/>
    </location>
</feature>
<feature type="compositionally biased region" description="Low complexity" evidence="2">
    <location>
        <begin position="680"/>
        <end position="694"/>
    </location>
</feature>
<dbReference type="OrthoDB" id="4150467at2759"/>
<reference evidence="4 5" key="1">
    <citation type="journal article" date="2011" name="Proc. Natl. Acad. Sci. U.S.A.">
        <title>Genome and transcriptome analyses of the mountain pine beetle-fungal symbiont Grosmannia clavigera, a lodgepole pine pathogen.</title>
        <authorList>
            <person name="DiGuistini S."/>
            <person name="Wang Y."/>
            <person name="Liao N.Y."/>
            <person name="Taylor G."/>
            <person name="Tanguay P."/>
            <person name="Feau N."/>
            <person name="Henrissat B."/>
            <person name="Chan S.K."/>
            <person name="Hesse-Orce U."/>
            <person name="Alamouti S.M."/>
            <person name="Tsui C.K.M."/>
            <person name="Docking R.T."/>
            <person name="Levasseur A."/>
            <person name="Haridas S."/>
            <person name="Robertson G."/>
            <person name="Birol I."/>
            <person name="Holt R.A."/>
            <person name="Marra M.A."/>
            <person name="Hamelin R.C."/>
            <person name="Hirst M."/>
            <person name="Jones S.J.M."/>
            <person name="Bohlmann J."/>
            <person name="Breuil C."/>
        </authorList>
    </citation>
    <scope>NUCLEOTIDE SEQUENCE [LARGE SCALE GENOMIC DNA]</scope>
    <source>
        <strain evidence="5">kw1407 / UAMH 11150</strain>
    </source>
</reference>
<keyword evidence="5" id="KW-1185">Reference proteome</keyword>
<dbReference type="EMBL" id="GL629794">
    <property type="protein sequence ID" value="EFX01369.1"/>
    <property type="molecule type" value="Genomic_DNA"/>
</dbReference>
<evidence type="ECO:0000259" key="3">
    <source>
        <dbReference type="PROSITE" id="PS50048"/>
    </source>
</evidence>
<feature type="region of interest" description="Disordered" evidence="2">
    <location>
        <begin position="666"/>
        <end position="842"/>
    </location>
</feature>
<dbReference type="GeneID" id="25979731"/>
<dbReference type="eggNOG" id="ENOG502SAWI">
    <property type="taxonomic scope" value="Eukaryota"/>
</dbReference>
<feature type="region of interest" description="Disordered" evidence="2">
    <location>
        <begin position="282"/>
        <end position="304"/>
    </location>
</feature>
<feature type="region of interest" description="Disordered" evidence="2">
    <location>
        <begin position="421"/>
        <end position="533"/>
    </location>
</feature>
<evidence type="ECO:0000313" key="4">
    <source>
        <dbReference type="EMBL" id="EFX01369.1"/>
    </source>
</evidence>
<feature type="compositionally biased region" description="Low complexity" evidence="2">
    <location>
        <begin position="774"/>
        <end position="794"/>
    </location>
</feature>
<name>F0XLM4_GROCL</name>
<dbReference type="GO" id="GO:0008270">
    <property type="term" value="F:zinc ion binding"/>
    <property type="evidence" value="ECO:0007669"/>
    <property type="project" value="InterPro"/>
</dbReference>
<dbReference type="SMART" id="SM00066">
    <property type="entry name" value="GAL4"/>
    <property type="match status" value="1"/>
</dbReference>
<feature type="region of interest" description="Disordered" evidence="2">
    <location>
        <begin position="1"/>
        <end position="23"/>
    </location>
</feature>
<protein>
    <submittedName>
        <fullName evidence="4">C6 zinc finger domain containing protein</fullName>
    </submittedName>
</protein>
<accession>F0XLM4</accession>
<feature type="compositionally biased region" description="Basic residues" evidence="2">
    <location>
        <begin position="431"/>
        <end position="440"/>
    </location>
</feature>
<keyword evidence="1" id="KW-0539">Nucleus</keyword>
<sequence length="1036" mass="108489">MQAALPDTGDGARTMRQHGWQPTTNLSGKTVVPLALSAGLSGISPAIFCHPPALPVLISRPQVQAFSSGAFWPEISRQKAIDLGVAAVNTANTVPCCVWYVSPALSLHAIMAACFFPSFSPSRPGSVPSLAAALRPSYGPLPPKTARGLPVTAVFSPLPDSHLALAESSCSHLLWLLRVLLTSLPFCRTCQTSVSALPICAGLIQARAEKRETEHETQERRALRVVAAAAAAACWLGHCVGPNRCSSSSPLPFRPKPAHSPFPSPHLSHCPSAARAMEYNHTAHSPGTPAAMSATGATPRPSDPKTVRFQLITPDSPHTTARLPMRVQIYPHDATDSIVTTVKNFYGLYSSPTSSKGVSFEDEAGNTMIARYENFRDNMVVYVRVIEEPALSPSAFATRSYRSPPAVAAGEHYDEQARDLDAPYHPSYAPLHHHHHLHHHHNDDFISRPGSRTSRKRSLSPNSARGRRSDSASTNSKNRSRSSKNRGIAGNDAYGGDSLNGYTSGDGAPGSATGRIKEQQPIGNTEISVENIVEGGRRKRAKFESSELPLFAPPQMPAATSNPSVSPARRSDHRPSLPFVYPGQNPFAGAGALHSPQSHHTHFGQSGIYATPGSDGRRTRASIGYSSVGAGMGVLPTPDPTVSSVSEEDKDVAMQLMRLGEMSNFSYGRTSTSTQDDTFSGRADAASSTGATSDSDSDCDCDSSLGGGDSDDAQVKRKLKPDVDGMSRKIYQSVESGYGGDIDVDEKIKSPVPTPVSVPVPGLMAAPKLKKTTAKTASASSGGAVKPPRAQTAKPKPKTAKAKAAGSSAAQNGSKAKKTNAIAPGVPMSPASMPASRKLSVASNGGGVPIAAATAASSGGAGDEDIADLSSKPRCQRCRKSKKGCDRQRPCGRCRDAGIPAELCISEDEGNGRKGRYGRHMGVPIKKDTAAGADSPMQPPPLPLPSAAVAAAAAAISASAVSAAVSPAQLPQSVSHPAYQLPPISSLGQLGQQQPLLQKSLSSLLPPAPISATPILAPTIPAMAMASADKNKKRKR</sequence>
<dbReference type="GO" id="GO:0000981">
    <property type="term" value="F:DNA-binding transcription factor activity, RNA polymerase II-specific"/>
    <property type="evidence" value="ECO:0007669"/>
    <property type="project" value="InterPro"/>
</dbReference>
<dbReference type="PROSITE" id="PS50048">
    <property type="entry name" value="ZN2_CY6_FUNGAL_2"/>
    <property type="match status" value="1"/>
</dbReference>